<accession>A0AA38LDS2</accession>
<gene>
    <name evidence="1" type="ORF">KI387_015928</name>
</gene>
<sequence length="143" mass="16447">GTFQNMVNCSTDDLLKVGVINHPRAHYKALIALDYQVDQMEFILERIDKFKEDALDALHNMEKAVSKMSPRLLRPSYELREADDTFQLFKGIVSQGLAEEVTFNRESINNLLACRDFIGSLINVNEEYADFPKNIKNEKETCE</sequence>
<organism evidence="1 2">
    <name type="scientific">Taxus chinensis</name>
    <name type="common">Chinese yew</name>
    <name type="synonym">Taxus wallichiana var. chinensis</name>
    <dbReference type="NCBI Taxonomy" id="29808"/>
    <lineage>
        <taxon>Eukaryota</taxon>
        <taxon>Viridiplantae</taxon>
        <taxon>Streptophyta</taxon>
        <taxon>Embryophyta</taxon>
        <taxon>Tracheophyta</taxon>
        <taxon>Spermatophyta</taxon>
        <taxon>Pinopsida</taxon>
        <taxon>Pinidae</taxon>
        <taxon>Conifers II</taxon>
        <taxon>Cupressales</taxon>
        <taxon>Taxaceae</taxon>
        <taxon>Taxus</taxon>
    </lineage>
</organism>
<protein>
    <submittedName>
        <fullName evidence="1">Uncharacterized protein</fullName>
    </submittedName>
</protein>
<feature type="non-terminal residue" evidence="1">
    <location>
        <position position="1"/>
    </location>
</feature>
<keyword evidence="2" id="KW-1185">Reference proteome</keyword>
<name>A0AA38LDS2_TAXCH</name>
<evidence type="ECO:0000313" key="2">
    <source>
        <dbReference type="Proteomes" id="UP000824469"/>
    </source>
</evidence>
<dbReference type="AlphaFoldDB" id="A0AA38LDS2"/>
<dbReference type="Proteomes" id="UP000824469">
    <property type="component" value="Unassembled WGS sequence"/>
</dbReference>
<evidence type="ECO:0000313" key="1">
    <source>
        <dbReference type="EMBL" id="KAH9321289.1"/>
    </source>
</evidence>
<dbReference type="EMBL" id="JAHRHJ020000003">
    <property type="protein sequence ID" value="KAH9321289.1"/>
    <property type="molecule type" value="Genomic_DNA"/>
</dbReference>
<proteinExistence type="predicted"/>
<reference evidence="1 2" key="1">
    <citation type="journal article" date="2021" name="Nat. Plants">
        <title>The Taxus genome provides insights into paclitaxel biosynthesis.</title>
        <authorList>
            <person name="Xiong X."/>
            <person name="Gou J."/>
            <person name="Liao Q."/>
            <person name="Li Y."/>
            <person name="Zhou Q."/>
            <person name="Bi G."/>
            <person name="Li C."/>
            <person name="Du R."/>
            <person name="Wang X."/>
            <person name="Sun T."/>
            <person name="Guo L."/>
            <person name="Liang H."/>
            <person name="Lu P."/>
            <person name="Wu Y."/>
            <person name="Zhang Z."/>
            <person name="Ro D.K."/>
            <person name="Shang Y."/>
            <person name="Huang S."/>
            <person name="Yan J."/>
        </authorList>
    </citation>
    <scope>NUCLEOTIDE SEQUENCE [LARGE SCALE GENOMIC DNA]</scope>
    <source>
        <strain evidence="1">Ta-2019</strain>
    </source>
</reference>
<comment type="caution">
    <text evidence="1">The sequence shown here is derived from an EMBL/GenBank/DDBJ whole genome shotgun (WGS) entry which is preliminary data.</text>
</comment>
<feature type="non-terminal residue" evidence="1">
    <location>
        <position position="143"/>
    </location>
</feature>